<feature type="compositionally biased region" description="Basic residues" evidence="4">
    <location>
        <begin position="302"/>
        <end position="311"/>
    </location>
</feature>
<dbReference type="GO" id="GO:0035023">
    <property type="term" value="P:regulation of Rho protein signal transduction"/>
    <property type="evidence" value="ECO:0007669"/>
    <property type="project" value="TreeGrafter"/>
</dbReference>
<dbReference type="InterPro" id="IPR033928">
    <property type="entry name" value="EPS8_PTB"/>
</dbReference>
<keyword evidence="6" id="KW-1185">Reference proteome</keyword>
<dbReference type="PROSITE" id="PS50002">
    <property type="entry name" value="SH3"/>
    <property type="match status" value="1"/>
</dbReference>
<dbReference type="Pfam" id="PF22975">
    <property type="entry name" value="EPS8_2nd"/>
    <property type="match status" value="1"/>
</dbReference>
<dbReference type="InterPro" id="IPR039801">
    <property type="entry name" value="EPS8-like"/>
</dbReference>
<dbReference type="GO" id="GO:0007266">
    <property type="term" value="P:Rho protein signal transduction"/>
    <property type="evidence" value="ECO:0007669"/>
    <property type="project" value="TreeGrafter"/>
</dbReference>
<evidence type="ECO:0000313" key="7">
    <source>
        <dbReference type="RefSeq" id="XP_054836142.1"/>
    </source>
</evidence>
<keyword evidence="2 3" id="KW-0728">SH3 domain</keyword>
<dbReference type="SUPFAM" id="SSF47769">
    <property type="entry name" value="SAM/Pointed domain"/>
    <property type="match status" value="1"/>
</dbReference>
<dbReference type="Gene3D" id="1.10.150.50">
    <property type="entry name" value="Transcription Factor, Ets-1"/>
    <property type="match status" value="1"/>
</dbReference>
<evidence type="ECO:0000256" key="2">
    <source>
        <dbReference type="ARBA" id="ARBA00022443"/>
    </source>
</evidence>
<gene>
    <name evidence="7" type="primary">EPS8L3</name>
</gene>
<protein>
    <submittedName>
        <fullName evidence="7">Epidermal growth factor receptor kinase substrate 8-like protein 3 isoform X1</fullName>
    </submittedName>
</protein>
<dbReference type="CTD" id="79574"/>
<proteinExistence type="inferred from homology"/>
<dbReference type="InterPro" id="IPR001452">
    <property type="entry name" value="SH3_domain"/>
</dbReference>
<dbReference type="RefSeq" id="XP_054836142.1">
    <property type="nucleotide sequence ID" value="XM_054980167.1"/>
</dbReference>
<dbReference type="Pfam" id="PF08416">
    <property type="entry name" value="PTB"/>
    <property type="match status" value="1"/>
</dbReference>
<dbReference type="Gene3D" id="2.30.29.30">
    <property type="entry name" value="Pleckstrin-homology domain (PH domain)/Phosphotyrosine-binding domain (PTB)"/>
    <property type="match status" value="1"/>
</dbReference>
<dbReference type="InterPro" id="IPR013761">
    <property type="entry name" value="SAM/pointed_sf"/>
</dbReference>
<feature type="region of interest" description="Disordered" evidence="4">
    <location>
        <begin position="297"/>
        <end position="316"/>
    </location>
</feature>
<dbReference type="Gene3D" id="2.30.30.40">
    <property type="entry name" value="SH3 Domains"/>
    <property type="match status" value="1"/>
</dbReference>
<accession>A0AA97JF42</accession>
<dbReference type="InterPro" id="IPR041418">
    <property type="entry name" value="SAM_3"/>
</dbReference>
<feature type="domain" description="SH3" evidence="5">
    <location>
        <begin position="462"/>
        <end position="521"/>
    </location>
</feature>
<dbReference type="GO" id="GO:1900029">
    <property type="term" value="P:positive regulation of ruffle assembly"/>
    <property type="evidence" value="ECO:0007669"/>
    <property type="project" value="TreeGrafter"/>
</dbReference>
<dbReference type="InterPro" id="IPR011993">
    <property type="entry name" value="PH-like_dom_sf"/>
</dbReference>
<dbReference type="PANTHER" id="PTHR12287">
    <property type="entry name" value="EPIDERMAL GROWTH FACTOR RECEPTOR KINASE SUBSTRATE EPS8-RELATED PROTEIN"/>
    <property type="match status" value="1"/>
</dbReference>
<dbReference type="GO" id="GO:0032587">
    <property type="term" value="C:ruffle membrane"/>
    <property type="evidence" value="ECO:0007669"/>
    <property type="project" value="TreeGrafter"/>
</dbReference>
<dbReference type="GeneID" id="129330184"/>
<dbReference type="KEGG" id="emc:129330184"/>
<sequence length="622" mass="71303">MADLIGSRDNIYYSASESSFNGASSMTRPSGKAIYRQRKEYIESVINKQHEFHHRVEHLLTRHMDGKDICNVENCIEQLKMMNAEGQVWGQDMFLQVKNQNLLLTDIEAEEELDSYPLECIQECVCVLDSCIYNSILAIIVKEVKLQRTSVMLFQCEQIGAQLMKTKLEKAIEEWRGERQNQHLLRNDLENMLHRHRQASFNDNPHKDRRVTSLMELDHATSPSRIPGKRQEQHPWEVSSVPMGNKREAEQQQRDELLWDDSRFQTTQDTGRATEILNHILSDIEIFVGKLQQTSDTLNDNKKKKKPKKKKNQESLPPELEFKECFQKIKYSFSLLAMLEHILQQPSAQDLIHLIFSTLSTILSNCPWTKLAPTVDSPLLTPAAVSLLKCSLNSDEQATWKSLGDAWSLTRSEYPNGESIPPYIPIFSDGWVPPTPIERKDSVHLNKAHNRNQNTFPDRASYSPQLMQATFDFHARNPKELTVMKEDLLEVLGQQKKWWFARNSAGETGYIPNNILEPMEQKAPRGNSMEQDLKSIPDLRPTSSPAEVTAWLKSKGFSNMTVKSLGVLKGSQLLSMTQKDLTTVCPEEGKRIFFKLSAVKLTLEVRPVNLHFAPNSSYDCDY</sequence>
<dbReference type="InterPro" id="IPR036028">
    <property type="entry name" value="SH3-like_dom_sf"/>
</dbReference>
<dbReference type="Proteomes" id="UP001190640">
    <property type="component" value="Chromosome 5"/>
</dbReference>
<organism evidence="6 7">
    <name type="scientific">Eublepharis macularius</name>
    <name type="common">Leopard gecko</name>
    <name type="synonym">Cyrtodactylus macularius</name>
    <dbReference type="NCBI Taxonomy" id="481883"/>
    <lineage>
        <taxon>Eukaryota</taxon>
        <taxon>Metazoa</taxon>
        <taxon>Chordata</taxon>
        <taxon>Craniata</taxon>
        <taxon>Vertebrata</taxon>
        <taxon>Euteleostomi</taxon>
        <taxon>Lepidosauria</taxon>
        <taxon>Squamata</taxon>
        <taxon>Bifurcata</taxon>
        <taxon>Gekkota</taxon>
        <taxon>Eublepharidae</taxon>
        <taxon>Eublepharinae</taxon>
        <taxon>Eublepharis</taxon>
    </lineage>
</organism>
<dbReference type="Pfam" id="PF00018">
    <property type="entry name" value="SH3_1"/>
    <property type="match status" value="1"/>
</dbReference>
<dbReference type="GO" id="GO:0003779">
    <property type="term" value="F:actin binding"/>
    <property type="evidence" value="ECO:0007669"/>
    <property type="project" value="TreeGrafter"/>
</dbReference>
<dbReference type="CDD" id="cd01210">
    <property type="entry name" value="PTB_EPS8"/>
    <property type="match status" value="1"/>
</dbReference>
<dbReference type="SUPFAM" id="SSF50044">
    <property type="entry name" value="SH3-domain"/>
    <property type="match status" value="1"/>
</dbReference>
<evidence type="ECO:0000256" key="4">
    <source>
        <dbReference type="SAM" id="MobiDB-lite"/>
    </source>
</evidence>
<dbReference type="AlphaFoldDB" id="A0AA97JF42"/>
<name>A0AA97JF42_EUBMA</name>
<evidence type="ECO:0000313" key="6">
    <source>
        <dbReference type="Proteomes" id="UP001190640"/>
    </source>
</evidence>
<comment type="similarity">
    <text evidence="1">Belongs to the EPS8 family.</text>
</comment>
<evidence type="ECO:0000256" key="3">
    <source>
        <dbReference type="PROSITE-ProRule" id="PRU00192"/>
    </source>
</evidence>
<evidence type="ECO:0000259" key="5">
    <source>
        <dbReference type="PROSITE" id="PS50002"/>
    </source>
</evidence>
<feature type="region of interest" description="Disordered" evidence="4">
    <location>
        <begin position="219"/>
        <end position="253"/>
    </location>
</feature>
<dbReference type="InterPro" id="IPR013625">
    <property type="entry name" value="PTB"/>
</dbReference>
<evidence type="ECO:0000256" key="1">
    <source>
        <dbReference type="ARBA" id="ARBA00006197"/>
    </source>
</evidence>
<dbReference type="SUPFAM" id="SSF50729">
    <property type="entry name" value="PH domain-like"/>
    <property type="match status" value="1"/>
</dbReference>
<dbReference type="Pfam" id="PF18016">
    <property type="entry name" value="SAM_3"/>
    <property type="match status" value="1"/>
</dbReference>
<reference evidence="7" key="1">
    <citation type="submission" date="2025-08" db="UniProtKB">
        <authorList>
            <consortium name="RefSeq"/>
        </authorList>
    </citation>
    <scope>IDENTIFICATION</scope>
    <source>
        <tissue evidence="7">Blood</tissue>
    </source>
</reference>
<dbReference type="PANTHER" id="PTHR12287:SF22">
    <property type="entry name" value="EPIDERMAL GROWTH FACTOR RECEPTOR KINASE SUBSTRATE 8-LIKE PROTEIN 3"/>
    <property type="match status" value="1"/>
</dbReference>
<dbReference type="InterPro" id="IPR055093">
    <property type="entry name" value="EPS8_2nd"/>
</dbReference>
<dbReference type="GO" id="GO:0031982">
    <property type="term" value="C:vesicle"/>
    <property type="evidence" value="ECO:0007669"/>
    <property type="project" value="TreeGrafter"/>
</dbReference>
<dbReference type="SMART" id="SM00326">
    <property type="entry name" value="SH3"/>
    <property type="match status" value="1"/>
</dbReference>